<feature type="signal peptide" evidence="1">
    <location>
        <begin position="1"/>
        <end position="26"/>
    </location>
</feature>
<organism evidence="2">
    <name type="scientific">Kingella negevensis</name>
    <dbReference type="NCBI Taxonomy" id="1522312"/>
    <lineage>
        <taxon>Bacteria</taxon>
        <taxon>Pseudomonadati</taxon>
        <taxon>Pseudomonadota</taxon>
        <taxon>Betaproteobacteria</taxon>
        <taxon>Neisseriales</taxon>
        <taxon>Neisseriaceae</taxon>
        <taxon>Kingella</taxon>
    </lineage>
</organism>
<dbReference type="Gene3D" id="2.40.160.170">
    <property type="match status" value="1"/>
</dbReference>
<dbReference type="STRING" id="1522312.GCA_900177895_01505"/>
<evidence type="ECO:0000313" key="4">
    <source>
        <dbReference type="Proteomes" id="UP000215450"/>
    </source>
</evidence>
<accession>A0A238HEU0</accession>
<evidence type="ECO:0008006" key="5">
    <source>
        <dbReference type="Google" id="ProtNLM"/>
    </source>
</evidence>
<protein>
    <recommendedName>
        <fullName evidence="5">Outer membrane protein beta-barrel domain-containing protein</fullName>
    </recommendedName>
</protein>
<evidence type="ECO:0000313" key="2">
    <source>
        <dbReference type="EMBL" id="SMQ12148.1"/>
    </source>
</evidence>
<gene>
    <name evidence="3" type="ORF">KEBURONENSIS_01082</name>
    <name evidence="2" type="ORF">KEBURONENSIS_01158</name>
</gene>
<dbReference type="EMBL" id="FXUV02000018">
    <property type="protein sequence ID" value="SNB63582.1"/>
    <property type="molecule type" value="Genomic_DNA"/>
</dbReference>
<name>A0A238HEU0_9NEIS</name>
<keyword evidence="4" id="KW-1185">Reference proteome</keyword>
<reference evidence="2" key="1">
    <citation type="submission" date="2017-05" db="EMBL/GenBank/DDBJ databases">
        <authorList>
            <person name="Song R."/>
            <person name="Chenine A.L."/>
            <person name="Ruprecht R.M."/>
        </authorList>
    </citation>
    <scope>NUCLEOTIDE SEQUENCE</scope>
    <source>
        <strain evidence="2">Kingella_eburonensis</strain>
    </source>
</reference>
<dbReference type="AlphaFoldDB" id="A0A238HEU0"/>
<evidence type="ECO:0000313" key="3">
    <source>
        <dbReference type="EMBL" id="SNB63582.1"/>
    </source>
</evidence>
<dbReference type="RefSeq" id="WP_257874912.1">
    <property type="nucleotide sequence ID" value="NZ_CP123447.1"/>
</dbReference>
<feature type="chain" id="PRO_5015075167" description="Outer membrane protein beta-barrel domain-containing protein" evidence="1">
    <location>
        <begin position="27"/>
        <end position="270"/>
    </location>
</feature>
<keyword evidence="1" id="KW-0732">Signal</keyword>
<proteinExistence type="predicted"/>
<reference evidence="3 4" key="2">
    <citation type="submission" date="2017-06" db="EMBL/GenBank/DDBJ databases">
        <authorList>
            <person name="Kim H.J."/>
            <person name="Triplett B.A."/>
        </authorList>
    </citation>
    <scope>NUCLEOTIDE SEQUENCE [LARGE SCALE GENOMIC DNA]</scope>
    <source>
        <strain evidence="3">Kingella_eburonensis</strain>
    </source>
</reference>
<sequence>MEMKCIKTVKYSAIVLSMLMAGSAFAEEMATESVSSGTETPAKWEVYGKAGFPGVGLGVGYGVNEKFTLRADTMTIGRVSRDFTERDIAYSADARSDKFNIQGDFFPMNNSFRLTAGLGFGRTKISASGYSVSAAEQTFKIGGKSYSVKLDGKDNVHVQMHYPKVSPYVGIGWGHNVAQRKAGTWGFTADLGMYVGRPKTNVTLSSTLNEKLVEAQAKLNGSGIKISDEDKQKAQNMITQRVDDETNKLRDRLQKYKVVPVVMFGVTYNF</sequence>
<dbReference type="Proteomes" id="UP000215450">
    <property type="component" value="Unassembled WGS sequence"/>
</dbReference>
<evidence type="ECO:0000256" key="1">
    <source>
        <dbReference type="SAM" id="SignalP"/>
    </source>
</evidence>
<dbReference type="EMBL" id="FXUV01000016">
    <property type="protein sequence ID" value="SMQ12148.1"/>
    <property type="molecule type" value="Genomic_DNA"/>
</dbReference>